<protein>
    <submittedName>
        <fullName evidence="2">F-box domain-containing protein</fullName>
    </submittedName>
</protein>
<keyword evidence="1" id="KW-1185">Reference proteome</keyword>
<evidence type="ECO:0000313" key="2">
    <source>
        <dbReference type="WBParaSite" id="L893_g1182.t1"/>
    </source>
</evidence>
<organism evidence="1 2">
    <name type="scientific">Steinernema glaseri</name>
    <dbReference type="NCBI Taxonomy" id="37863"/>
    <lineage>
        <taxon>Eukaryota</taxon>
        <taxon>Metazoa</taxon>
        <taxon>Ecdysozoa</taxon>
        <taxon>Nematoda</taxon>
        <taxon>Chromadorea</taxon>
        <taxon>Rhabditida</taxon>
        <taxon>Tylenchina</taxon>
        <taxon>Panagrolaimomorpha</taxon>
        <taxon>Strongyloidoidea</taxon>
        <taxon>Steinernematidae</taxon>
        <taxon>Steinernema</taxon>
    </lineage>
</organism>
<name>A0A1I7Y1M8_9BILA</name>
<evidence type="ECO:0000313" key="1">
    <source>
        <dbReference type="Proteomes" id="UP000095287"/>
    </source>
</evidence>
<reference evidence="2" key="1">
    <citation type="submission" date="2016-11" db="UniProtKB">
        <authorList>
            <consortium name="WormBaseParasite"/>
        </authorList>
    </citation>
    <scope>IDENTIFICATION</scope>
</reference>
<dbReference type="AlphaFoldDB" id="A0A1I7Y1M8"/>
<proteinExistence type="predicted"/>
<dbReference type="Proteomes" id="UP000095287">
    <property type="component" value="Unplaced"/>
</dbReference>
<dbReference type="WBParaSite" id="L893_g1182.t1">
    <property type="protein sequence ID" value="L893_g1182.t1"/>
    <property type="gene ID" value="L893_g1182"/>
</dbReference>
<accession>A0A1I7Y1M8</accession>
<sequence length="345" mass="40234">MDAVPWKFVDAVVELFGRKTLDELAEKVCHPLWKNVVDLHHRNRVYYEISFRLTADGMQHFFKNAYNKCDILKRIQNTKGRKKEDIITDALRNNVDLSINTRTIRGKGRFARIVGVDDSTTDNRNLSYWRKVEPLWDEGTTKLLETVAPLIDPVSASFRSNWGSTDCTRVLLTSLFKRVYLQEIRIPYCGQIAYDFLEDQINNSHFLSHVTIDGQNWPKCTVDLVTKFCLKGRPGKLVRVSPPCGIYLDRSYIQNLLDLWKVYGTLHFMLCSYECIVDKKGIRALMSKGQVRRDLRGYRSFFQHETEKSVAILSNDDCLMKCYTCECDKFKKCLLKAFHPEFHKF</sequence>